<organism evidence="1 2">
    <name type="scientific">Actinomadura sediminis</name>
    <dbReference type="NCBI Taxonomy" id="1038904"/>
    <lineage>
        <taxon>Bacteria</taxon>
        <taxon>Bacillati</taxon>
        <taxon>Actinomycetota</taxon>
        <taxon>Actinomycetes</taxon>
        <taxon>Streptosporangiales</taxon>
        <taxon>Thermomonosporaceae</taxon>
        <taxon>Actinomadura</taxon>
    </lineage>
</organism>
<proteinExistence type="predicted"/>
<accession>A0ABW3EKN9</accession>
<reference evidence="2" key="1">
    <citation type="journal article" date="2019" name="Int. J. Syst. Evol. Microbiol.">
        <title>The Global Catalogue of Microorganisms (GCM) 10K type strain sequencing project: providing services to taxonomists for standard genome sequencing and annotation.</title>
        <authorList>
            <consortium name="The Broad Institute Genomics Platform"/>
            <consortium name="The Broad Institute Genome Sequencing Center for Infectious Disease"/>
            <person name="Wu L."/>
            <person name="Ma J."/>
        </authorList>
    </citation>
    <scope>NUCLEOTIDE SEQUENCE [LARGE SCALE GENOMIC DNA]</scope>
    <source>
        <strain evidence="2">JCM 31202</strain>
    </source>
</reference>
<dbReference type="EMBL" id="JBHTJA010000004">
    <property type="protein sequence ID" value="MFD0899581.1"/>
    <property type="molecule type" value="Genomic_DNA"/>
</dbReference>
<gene>
    <name evidence="1" type="ORF">ACFQ11_04215</name>
</gene>
<sequence>MWWCSRAQATAPAAALAETAARPGFRGCRYLAADLALAVPDNPAHAVTREYREALHRLLEGEPVGLGHPRPARAADQLLLLIEGVLVAGATRCGAHPGTSLGEPAARVLDCDRRSPG</sequence>
<evidence type="ECO:0000313" key="1">
    <source>
        <dbReference type="EMBL" id="MFD0899581.1"/>
    </source>
</evidence>
<name>A0ABW3EKN9_9ACTN</name>
<dbReference type="RefSeq" id="WP_378296442.1">
    <property type="nucleotide sequence ID" value="NZ_JBHTJA010000004.1"/>
</dbReference>
<dbReference type="Gene3D" id="1.10.357.10">
    <property type="entry name" value="Tetracycline Repressor, domain 2"/>
    <property type="match status" value="1"/>
</dbReference>
<protein>
    <recommendedName>
        <fullName evidence="3">TetR family transcriptional regulator</fullName>
    </recommendedName>
</protein>
<keyword evidence="2" id="KW-1185">Reference proteome</keyword>
<dbReference type="Proteomes" id="UP001596972">
    <property type="component" value="Unassembled WGS sequence"/>
</dbReference>
<comment type="caution">
    <text evidence="1">The sequence shown here is derived from an EMBL/GenBank/DDBJ whole genome shotgun (WGS) entry which is preliminary data.</text>
</comment>
<evidence type="ECO:0008006" key="3">
    <source>
        <dbReference type="Google" id="ProtNLM"/>
    </source>
</evidence>
<evidence type="ECO:0000313" key="2">
    <source>
        <dbReference type="Proteomes" id="UP001596972"/>
    </source>
</evidence>